<dbReference type="Proteomes" id="UP000092582">
    <property type="component" value="Chromosome 1"/>
</dbReference>
<dbReference type="PANTHER" id="PTHR36151:SF3">
    <property type="entry name" value="ER-BOUND OXYGENASE MPAB_MPAB'_RUBBER OXYGENASE CATALYTIC DOMAIN-CONTAINING PROTEIN"/>
    <property type="match status" value="1"/>
</dbReference>
<dbReference type="InterPro" id="IPR018713">
    <property type="entry name" value="MPAB/Lcp_cat_dom"/>
</dbReference>
<dbReference type="EMBL" id="CP016282">
    <property type="protein sequence ID" value="ANP72875.1"/>
    <property type="molecule type" value="Genomic_DNA"/>
</dbReference>
<sequence length="295" mass="32149">MAHDESPLAGTGRPAQARPALGIRDLAPEGILILAGGRAILLQLANPAVGHGVARHSDFAARPLDRLTGTLAYVYAVTCGTPIDRVAAVRRVSLAHRPVHSPRTVADGDPAYNAFDPALQLWVAATLYESATRMHDLVFGPLPDDDAEAVYRDYAVLGTALQVPAGLWPPTRQAFAEYWRNAGRTLSTDATTRAVADTLLHPRTGPVWLRLAMPLARLVTAGLLEPGERALFELPWSPGRQRRFNLVLTLLRAVYPRLPRRLRHAPMRHYLRAARARSAAERSESERLGAASGEI</sequence>
<dbReference type="AlphaFoldDB" id="A0A1B1BJZ1"/>
<dbReference type="PANTHER" id="PTHR36151">
    <property type="entry name" value="BLR2777 PROTEIN"/>
    <property type="match status" value="1"/>
</dbReference>
<organism evidence="2 3">
    <name type="scientific">Cryobacterium arcticum</name>
    <dbReference type="NCBI Taxonomy" id="670052"/>
    <lineage>
        <taxon>Bacteria</taxon>
        <taxon>Bacillati</taxon>
        <taxon>Actinomycetota</taxon>
        <taxon>Actinomycetes</taxon>
        <taxon>Micrococcales</taxon>
        <taxon>Microbacteriaceae</taxon>
        <taxon>Cryobacterium</taxon>
    </lineage>
</organism>
<accession>A0A1B1BJZ1</accession>
<evidence type="ECO:0000313" key="3">
    <source>
        <dbReference type="Proteomes" id="UP000092582"/>
    </source>
</evidence>
<dbReference type="GO" id="GO:0016491">
    <property type="term" value="F:oxidoreductase activity"/>
    <property type="evidence" value="ECO:0007669"/>
    <property type="project" value="InterPro"/>
</dbReference>
<dbReference type="OrthoDB" id="3422701at2"/>
<name>A0A1B1BJZ1_9MICO</name>
<dbReference type="KEGG" id="cart:PA27867_1922"/>
<dbReference type="RefSeq" id="WP_066595804.1">
    <property type="nucleotide sequence ID" value="NZ_CP016282.1"/>
</dbReference>
<dbReference type="PATRIC" id="fig|670052.7.peg.1981"/>
<gene>
    <name evidence="2" type="ORF">PA27867_1922</name>
</gene>
<evidence type="ECO:0000259" key="1">
    <source>
        <dbReference type="Pfam" id="PF09995"/>
    </source>
</evidence>
<feature type="domain" description="ER-bound oxygenase mpaB/mpaB'/Rubber oxygenase catalytic" evidence="1">
    <location>
        <begin position="28"/>
        <end position="253"/>
    </location>
</feature>
<dbReference type="Pfam" id="PF09995">
    <property type="entry name" value="MPAB_Lcp_cat"/>
    <property type="match status" value="1"/>
</dbReference>
<evidence type="ECO:0000313" key="2">
    <source>
        <dbReference type="EMBL" id="ANP72875.1"/>
    </source>
</evidence>
<proteinExistence type="predicted"/>
<protein>
    <recommendedName>
        <fullName evidence="1">ER-bound oxygenase mpaB/mpaB'/Rubber oxygenase catalytic domain-containing protein</fullName>
    </recommendedName>
</protein>
<keyword evidence="3" id="KW-1185">Reference proteome</keyword>
<reference evidence="2 3" key="1">
    <citation type="submission" date="2016-06" db="EMBL/GenBank/DDBJ databases">
        <title>Genome sequencing of Cryobacterium arcticum PAMC 27867.</title>
        <authorList>
            <person name="Lee J."/>
            <person name="Kim O.-S."/>
        </authorList>
    </citation>
    <scope>NUCLEOTIDE SEQUENCE [LARGE SCALE GENOMIC DNA]</scope>
    <source>
        <strain evidence="2 3">PAMC 27867</strain>
    </source>
</reference>